<keyword evidence="2" id="KW-0805">Transcription regulation</keyword>
<dbReference type="InterPro" id="IPR001647">
    <property type="entry name" value="HTH_TetR"/>
</dbReference>
<name>A0A841CQR0_9PSEU</name>
<keyword evidence="9" id="KW-1185">Reference proteome</keyword>
<comment type="caution">
    <text evidence="8">The sequence shown here is derived from an EMBL/GenBank/DDBJ whole genome shotgun (WGS) entry which is preliminary data.</text>
</comment>
<dbReference type="InterPro" id="IPR041490">
    <property type="entry name" value="KstR2_TetR_C"/>
</dbReference>
<dbReference type="PANTHER" id="PTHR30055">
    <property type="entry name" value="HTH-TYPE TRANSCRIPTIONAL REGULATOR RUTR"/>
    <property type="match status" value="1"/>
</dbReference>
<dbReference type="GO" id="GO:0000976">
    <property type="term" value="F:transcription cis-regulatory region binding"/>
    <property type="evidence" value="ECO:0007669"/>
    <property type="project" value="TreeGrafter"/>
</dbReference>
<dbReference type="InterPro" id="IPR009057">
    <property type="entry name" value="Homeodomain-like_sf"/>
</dbReference>
<reference evidence="8 9" key="1">
    <citation type="submission" date="2020-08" db="EMBL/GenBank/DDBJ databases">
        <title>Genomic Encyclopedia of Type Strains, Phase III (KMG-III): the genomes of soil and plant-associated and newly described type strains.</title>
        <authorList>
            <person name="Whitman W."/>
        </authorList>
    </citation>
    <scope>NUCLEOTIDE SEQUENCE [LARGE SCALE GENOMIC DNA]</scope>
    <source>
        <strain evidence="8 9">CECT 8640</strain>
    </source>
</reference>
<dbReference type="PROSITE" id="PS50977">
    <property type="entry name" value="HTH_TETR_2"/>
    <property type="match status" value="1"/>
</dbReference>
<sequence>MGTVPERLIEAATRLFADKGFDRVAVQEVVDLAGVTKGAMYHYFGSKDDLLHEIYGSLLRMQTERLERFASGSAPVAERLHAAALDVVVTSVENFDQAKVYFRSADQLAETQRLAMRAERRRYHERFRSLIEEGQSNGVFRTDVPADLTVHFFFGAVHHLGAWYHASGTLSAKQVARHYADLLLASLRLDPPSPTPDPPSPTPNPDPL</sequence>
<evidence type="ECO:0000256" key="3">
    <source>
        <dbReference type="ARBA" id="ARBA00023125"/>
    </source>
</evidence>
<dbReference type="InterPro" id="IPR050109">
    <property type="entry name" value="HTH-type_TetR-like_transc_reg"/>
</dbReference>
<dbReference type="EMBL" id="JACHJN010000008">
    <property type="protein sequence ID" value="MBB5958387.1"/>
    <property type="molecule type" value="Genomic_DNA"/>
</dbReference>
<evidence type="ECO:0000259" key="7">
    <source>
        <dbReference type="PROSITE" id="PS50977"/>
    </source>
</evidence>
<keyword evidence="1" id="KW-0678">Repressor</keyword>
<dbReference type="Pfam" id="PF17932">
    <property type="entry name" value="TetR_C_24"/>
    <property type="match status" value="1"/>
</dbReference>
<accession>A0A841CQR0</accession>
<dbReference type="Gene3D" id="1.10.357.10">
    <property type="entry name" value="Tetracycline Repressor, domain 2"/>
    <property type="match status" value="1"/>
</dbReference>
<proteinExistence type="predicted"/>
<protein>
    <submittedName>
        <fullName evidence="8">AcrR family transcriptional regulator</fullName>
    </submittedName>
</protein>
<dbReference type="PRINTS" id="PR00455">
    <property type="entry name" value="HTHTETR"/>
</dbReference>
<dbReference type="SUPFAM" id="SSF48498">
    <property type="entry name" value="Tetracyclin repressor-like, C-terminal domain"/>
    <property type="match status" value="1"/>
</dbReference>
<feature type="compositionally biased region" description="Pro residues" evidence="6">
    <location>
        <begin position="191"/>
        <end position="208"/>
    </location>
</feature>
<evidence type="ECO:0000256" key="2">
    <source>
        <dbReference type="ARBA" id="ARBA00023015"/>
    </source>
</evidence>
<dbReference type="Gene3D" id="1.10.10.60">
    <property type="entry name" value="Homeodomain-like"/>
    <property type="match status" value="1"/>
</dbReference>
<dbReference type="PANTHER" id="PTHR30055:SF175">
    <property type="entry name" value="HTH-TYPE TRANSCRIPTIONAL REPRESSOR KSTR2"/>
    <property type="match status" value="1"/>
</dbReference>
<dbReference type="AlphaFoldDB" id="A0A841CQR0"/>
<dbReference type="InterPro" id="IPR036271">
    <property type="entry name" value="Tet_transcr_reg_TetR-rel_C_sf"/>
</dbReference>
<dbReference type="Pfam" id="PF00440">
    <property type="entry name" value="TetR_N"/>
    <property type="match status" value="1"/>
</dbReference>
<evidence type="ECO:0000313" key="8">
    <source>
        <dbReference type="EMBL" id="MBB5958387.1"/>
    </source>
</evidence>
<feature type="region of interest" description="Disordered" evidence="6">
    <location>
        <begin position="188"/>
        <end position="208"/>
    </location>
</feature>
<dbReference type="RefSeq" id="WP_184694327.1">
    <property type="nucleotide sequence ID" value="NZ_JACHJN010000008.1"/>
</dbReference>
<keyword evidence="3 5" id="KW-0238">DNA-binding</keyword>
<dbReference type="Proteomes" id="UP000547510">
    <property type="component" value="Unassembled WGS sequence"/>
</dbReference>
<dbReference type="SUPFAM" id="SSF46689">
    <property type="entry name" value="Homeodomain-like"/>
    <property type="match status" value="1"/>
</dbReference>
<evidence type="ECO:0000256" key="4">
    <source>
        <dbReference type="ARBA" id="ARBA00023163"/>
    </source>
</evidence>
<evidence type="ECO:0000256" key="1">
    <source>
        <dbReference type="ARBA" id="ARBA00022491"/>
    </source>
</evidence>
<feature type="DNA-binding region" description="H-T-H motif" evidence="5">
    <location>
        <begin position="25"/>
        <end position="44"/>
    </location>
</feature>
<keyword evidence="4" id="KW-0804">Transcription</keyword>
<evidence type="ECO:0000256" key="5">
    <source>
        <dbReference type="PROSITE-ProRule" id="PRU00335"/>
    </source>
</evidence>
<organism evidence="8 9">
    <name type="scientific">Saccharothrix tamanrassetensis</name>
    <dbReference type="NCBI Taxonomy" id="1051531"/>
    <lineage>
        <taxon>Bacteria</taxon>
        <taxon>Bacillati</taxon>
        <taxon>Actinomycetota</taxon>
        <taxon>Actinomycetes</taxon>
        <taxon>Pseudonocardiales</taxon>
        <taxon>Pseudonocardiaceae</taxon>
        <taxon>Saccharothrix</taxon>
    </lineage>
</organism>
<evidence type="ECO:0000313" key="9">
    <source>
        <dbReference type="Proteomes" id="UP000547510"/>
    </source>
</evidence>
<gene>
    <name evidence="8" type="ORF">FHS29_004995</name>
</gene>
<dbReference type="GO" id="GO:0003700">
    <property type="term" value="F:DNA-binding transcription factor activity"/>
    <property type="evidence" value="ECO:0007669"/>
    <property type="project" value="TreeGrafter"/>
</dbReference>
<evidence type="ECO:0000256" key="6">
    <source>
        <dbReference type="SAM" id="MobiDB-lite"/>
    </source>
</evidence>
<feature type="domain" description="HTH tetR-type" evidence="7">
    <location>
        <begin position="2"/>
        <end position="62"/>
    </location>
</feature>